<dbReference type="InterPro" id="IPR012902">
    <property type="entry name" value="N_methyl_site"/>
</dbReference>
<feature type="transmembrane region" description="Helical" evidence="1">
    <location>
        <begin position="20"/>
        <end position="40"/>
    </location>
</feature>
<dbReference type="EMBL" id="CP002056">
    <property type="protein sequence ID" value="ADI28539.1"/>
    <property type="molecule type" value="Genomic_DNA"/>
</dbReference>
<dbReference type="HOGENOM" id="CLU_098182_0_0_4"/>
<dbReference type="InterPro" id="IPR045584">
    <property type="entry name" value="Pilin-like"/>
</dbReference>
<organism evidence="2 3">
    <name type="scientific">Methylotenera versatilis (strain 301)</name>
    <dbReference type="NCBI Taxonomy" id="666681"/>
    <lineage>
        <taxon>Bacteria</taxon>
        <taxon>Pseudomonadati</taxon>
        <taxon>Pseudomonadota</taxon>
        <taxon>Betaproteobacteria</taxon>
        <taxon>Nitrosomonadales</taxon>
        <taxon>Methylophilaceae</taxon>
        <taxon>Methylotenera</taxon>
    </lineage>
</organism>
<evidence type="ECO:0008006" key="4">
    <source>
        <dbReference type="Google" id="ProtNLM"/>
    </source>
</evidence>
<keyword evidence="1" id="KW-0812">Transmembrane</keyword>
<evidence type="ECO:0000313" key="3">
    <source>
        <dbReference type="Proteomes" id="UP000000383"/>
    </source>
</evidence>
<keyword evidence="1" id="KW-0472">Membrane</keyword>
<name>D7DKS8_METV0</name>
<dbReference type="KEGG" id="meh:M301_0151"/>
<dbReference type="STRING" id="666681.M301_0151"/>
<dbReference type="PROSITE" id="PS00409">
    <property type="entry name" value="PROKAR_NTER_METHYL"/>
    <property type="match status" value="1"/>
</dbReference>
<dbReference type="OrthoDB" id="6038212at2"/>
<evidence type="ECO:0000313" key="2">
    <source>
        <dbReference type="EMBL" id="ADI28539.1"/>
    </source>
</evidence>
<dbReference type="RefSeq" id="WP_013146856.1">
    <property type="nucleotide sequence ID" value="NC_014207.1"/>
</dbReference>
<protein>
    <recommendedName>
        <fullName evidence="4">Prepilin-type cleavage/methylation domain-containing protein</fullName>
    </recommendedName>
</protein>
<proteinExistence type="predicted"/>
<dbReference type="Proteomes" id="UP000000383">
    <property type="component" value="Chromosome"/>
</dbReference>
<sequence length="249" mass="25885">MNNYRIQSNNLARHKGFSLLEMAVVLIILGFVLGAILAPIQAQRQMLHQSQTENTLEAAKKALIGFAQTKGRLPCPAIAGGGGSEKPLGGGACTQQIGLLPAVTLGIQPIDSDGFAVDAWNNPIRYAVTQVNTAGGAGTPDFTTSSEMANVGISLLAPDLRVCATAASCTATINLANNAVAVIYSLGESGSQASGGTDETENLNAVANVDTVFVSHEPSATGGNEFDHMMVWISPYVLYNAMIEAGQLH</sequence>
<keyword evidence="1" id="KW-1133">Transmembrane helix</keyword>
<reference evidence="2 3" key="2">
    <citation type="journal article" date="2011" name="J. Bacteriol.">
        <title>Genomes of three methylotrophs from a single niche uncover genetic and metabolic divergence of Methylophilaceae.</title>
        <authorList>
            <person name="Lapidus A."/>
            <person name="Clum A."/>
            <person name="Labutti K."/>
            <person name="Kaluzhnaya M.G."/>
            <person name="Lim S."/>
            <person name="Beck D.A."/>
            <person name="Glavina Del Rio T."/>
            <person name="Nolan M."/>
            <person name="Mavromatis K."/>
            <person name="Huntemann M."/>
            <person name="Lucas S."/>
            <person name="Lidstrom M.E."/>
            <person name="Ivanova N."/>
            <person name="Chistoserdova L."/>
        </authorList>
    </citation>
    <scope>NUCLEOTIDE SEQUENCE [LARGE SCALE GENOMIC DNA]</scope>
    <source>
        <strain evidence="2 3">301</strain>
    </source>
</reference>
<dbReference type="NCBIfam" id="TIGR02532">
    <property type="entry name" value="IV_pilin_GFxxxE"/>
    <property type="match status" value="1"/>
</dbReference>
<accession>D7DKS8</accession>
<evidence type="ECO:0000256" key="1">
    <source>
        <dbReference type="SAM" id="Phobius"/>
    </source>
</evidence>
<reference evidence="3" key="1">
    <citation type="submission" date="2010-05" db="EMBL/GenBank/DDBJ databases">
        <title>Complete sequence of Methylotenera sp. 301.</title>
        <authorList>
            <person name="Lucas S."/>
            <person name="Copeland A."/>
            <person name="Lapidus A."/>
            <person name="Cheng J.-F."/>
            <person name="Bruce D."/>
            <person name="Goodwin L."/>
            <person name="Pitluck S."/>
            <person name="Clum A."/>
            <person name="Land M."/>
            <person name="Hauser L."/>
            <person name="Kyrpides N."/>
            <person name="Ivanova N."/>
            <person name="Chistoservova L."/>
            <person name="Kalyuzhnaya M."/>
            <person name="Woyke T."/>
        </authorList>
    </citation>
    <scope>NUCLEOTIDE SEQUENCE [LARGE SCALE GENOMIC DNA]</scope>
    <source>
        <strain evidence="3">301</strain>
    </source>
</reference>
<dbReference type="Pfam" id="PF07963">
    <property type="entry name" value="N_methyl"/>
    <property type="match status" value="1"/>
</dbReference>
<dbReference type="eggNOG" id="COG2165">
    <property type="taxonomic scope" value="Bacteria"/>
</dbReference>
<gene>
    <name evidence="2" type="ordered locus">M301_0151</name>
</gene>
<keyword evidence="3" id="KW-1185">Reference proteome</keyword>
<dbReference type="AlphaFoldDB" id="D7DKS8"/>
<dbReference type="SUPFAM" id="SSF54523">
    <property type="entry name" value="Pili subunits"/>
    <property type="match status" value="1"/>
</dbReference>